<accession>A0ABW3JS24</accession>
<evidence type="ECO:0000256" key="1">
    <source>
        <dbReference type="SAM" id="Phobius"/>
    </source>
</evidence>
<comment type="caution">
    <text evidence="3">The sequence shown here is derived from an EMBL/GenBank/DDBJ whole genome shotgun (WGS) entry which is preliminary data.</text>
</comment>
<evidence type="ECO:0000313" key="4">
    <source>
        <dbReference type="Proteomes" id="UP001597062"/>
    </source>
</evidence>
<evidence type="ECO:0000259" key="2">
    <source>
        <dbReference type="Pfam" id="PF22827"/>
    </source>
</evidence>
<dbReference type="InterPro" id="IPR019852">
    <property type="entry name" value="Motility-assoc_prot_GldL"/>
</dbReference>
<keyword evidence="4" id="KW-1185">Reference proteome</keyword>
<dbReference type="InterPro" id="IPR055087">
    <property type="entry name" value="GldL-like_N"/>
</dbReference>
<sequence length="215" mass="22990">MAQSKATKKAFNMAYGFGAAIVIAGALFKIMHWPFGNLMLIIGMTVEALVFALSAFEPVEDELDWTKVYPELADASASSARGKKTKEATPEEAQSLLSQKLDNILKDAKLDAQLVSSLGDSIKSFQGAVEPLASASQSISATNSYNEQMSKAASQMASLNSLYQTQVENASKQAELNSAMVENSQRLQEQMQSLATNLSSLNGVYGGMLSAMATK</sequence>
<keyword evidence="1" id="KW-1133">Transmembrane helix</keyword>
<dbReference type="Pfam" id="PF22827">
    <property type="entry name" value="GldL_N"/>
    <property type="match status" value="1"/>
</dbReference>
<dbReference type="EMBL" id="JBHTJR010000045">
    <property type="protein sequence ID" value="MFD0993313.1"/>
    <property type="molecule type" value="Genomic_DNA"/>
</dbReference>
<protein>
    <submittedName>
        <fullName evidence="3">Gliding motility protein GldL</fullName>
    </submittedName>
</protein>
<dbReference type="RefSeq" id="WP_386107438.1">
    <property type="nucleotide sequence ID" value="NZ_JBHTJR010000045.1"/>
</dbReference>
<reference evidence="4" key="1">
    <citation type="journal article" date="2019" name="Int. J. Syst. Evol. Microbiol.">
        <title>The Global Catalogue of Microorganisms (GCM) 10K type strain sequencing project: providing services to taxonomists for standard genome sequencing and annotation.</title>
        <authorList>
            <consortium name="The Broad Institute Genomics Platform"/>
            <consortium name="The Broad Institute Genome Sequencing Center for Infectious Disease"/>
            <person name="Wu L."/>
            <person name="Ma J."/>
        </authorList>
    </citation>
    <scope>NUCLEOTIDE SEQUENCE [LARGE SCALE GENOMIC DNA]</scope>
    <source>
        <strain evidence="4">CCUG 60527</strain>
    </source>
</reference>
<dbReference type="Proteomes" id="UP001597062">
    <property type="component" value="Unassembled WGS sequence"/>
</dbReference>
<feature type="domain" description="Gliding motility protein GldL-like N-terminal" evidence="2">
    <location>
        <begin position="14"/>
        <end position="74"/>
    </location>
</feature>
<proteinExistence type="predicted"/>
<dbReference type="NCBIfam" id="TIGR03513">
    <property type="entry name" value="GldL_gliding"/>
    <property type="match status" value="1"/>
</dbReference>
<evidence type="ECO:0000313" key="3">
    <source>
        <dbReference type="EMBL" id="MFD0993313.1"/>
    </source>
</evidence>
<organism evidence="3 4">
    <name type="scientific">Tenacibaculum geojense</name>
    <dbReference type="NCBI Taxonomy" id="915352"/>
    <lineage>
        <taxon>Bacteria</taxon>
        <taxon>Pseudomonadati</taxon>
        <taxon>Bacteroidota</taxon>
        <taxon>Flavobacteriia</taxon>
        <taxon>Flavobacteriales</taxon>
        <taxon>Flavobacteriaceae</taxon>
        <taxon>Tenacibaculum</taxon>
    </lineage>
</organism>
<feature type="transmembrane region" description="Helical" evidence="1">
    <location>
        <begin position="12"/>
        <end position="32"/>
    </location>
</feature>
<keyword evidence="1" id="KW-0812">Transmembrane</keyword>
<name>A0ABW3JS24_9FLAO</name>
<keyword evidence="1" id="KW-0472">Membrane</keyword>
<gene>
    <name evidence="3" type="primary">gldL</name>
    <name evidence="3" type="ORF">ACFQ1U_08870</name>
</gene>